<evidence type="ECO:0000256" key="10">
    <source>
        <dbReference type="ARBA" id="ARBA00049902"/>
    </source>
</evidence>
<evidence type="ECO:0000256" key="3">
    <source>
        <dbReference type="ARBA" id="ARBA00022676"/>
    </source>
</evidence>
<proteinExistence type="predicted"/>
<evidence type="ECO:0000256" key="5">
    <source>
        <dbReference type="ARBA" id="ARBA00022960"/>
    </source>
</evidence>
<comment type="catalytic activity">
    <reaction evidence="10">
        <text>[GlcNAc-(1-&gt;4)-Mur2Ac(oyl-L-Ala-gamma-D-Glu-L-Lys-D-Ala-D-Ala)](n)-di-trans,octa-cis-undecaprenyl diphosphate + beta-D-GlcNAc-(1-&gt;4)-Mur2Ac(oyl-L-Ala-gamma-D-Glu-L-Lys-D-Ala-D-Ala)-di-trans,octa-cis-undecaprenyl diphosphate = [GlcNAc-(1-&gt;4)-Mur2Ac(oyl-L-Ala-gamma-D-Glu-L-Lys-D-Ala-D-Ala)](n+1)-di-trans,octa-cis-undecaprenyl diphosphate + di-trans,octa-cis-undecaprenyl diphosphate + H(+)</text>
        <dbReference type="Rhea" id="RHEA:23708"/>
        <dbReference type="Rhea" id="RHEA-COMP:9602"/>
        <dbReference type="Rhea" id="RHEA-COMP:9603"/>
        <dbReference type="ChEBI" id="CHEBI:15378"/>
        <dbReference type="ChEBI" id="CHEBI:58405"/>
        <dbReference type="ChEBI" id="CHEBI:60033"/>
        <dbReference type="ChEBI" id="CHEBI:78435"/>
        <dbReference type="EC" id="2.4.99.28"/>
    </reaction>
</comment>
<feature type="domain" description="Penicillin-binding protein transpeptidase" evidence="11">
    <location>
        <begin position="19"/>
        <end position="118"/>
    </location>
</feature>
<sequence>PVSRFKSAPTVFTYDEGRKTYAPSNYNDKYTGDFIDMRQAIASSDNIYAVNTIMAVGPEKVIAMARRLGIDSPMQPLPSLALGTFPISPFEMASAFGTFANAGVHVEPTAILRIEDSKGEVLYQAKP</sequence>
<comment type="subcellular location">
    <subcellularLocation>
        <location evidence="1">Membrane</location>
    </subcellularLocation>
</comment>
<evidence type="ECO:0000256" key="4">
    <source>
        <dbReference type="ARBA" id="ARBA00022679"/>
    </source>
</evidence>
<dbReference type="Proteomes" id="UP001519887">
    <property type="component" value="Unassembled WGS sequence"/>
</dbReference>
<comment type="caution">
    <text evidence="12">The sequence shown here is derived from an EMBL/GenBank/DDBJ whole genome shotgun (WGS) entry which is preliminary data.</text>
</comment>
<evidence type="ECO:0000256" key="2">
    <source>
        <dbReference type="ARBA" id="ARBA00022475"/>
    </source>
</evidence>
<dbReference type="Pfam" id="PF00905">
    <property type="entry name" value="Transpeptidase"/>
    <property type="match status" value="1"/>
</dbReference>
<evidence type="ECO:0000313" key="13">
    <source>
        <dbReference type="Proteomes" id="UP001519887"/>
    </source>
</evidence>
<protein>
    <recommendedName>
        <fullName evidence="9">peptidoglycan glycosyltransferase</fullName>
        <ecNumber evidence="9">2.4.99.28</ecNumber>
    </recommendedName>
</protein>
<keyword evidence="2" id="KW-1003">Cell membrane</keyword>
<dbReference type="GO" id="GO:0004180">
    <property type="term" value="F:carboxypeptidase activity"/>
    <property type="evidence" value="ECO:0007669"/>
    <property type="project" value="UniProtKB-KW"/>
</dbReference>
<dbReference type="EC" id="2.4.99.28" evidence="9"/>
<feature type="non-terminal residue" evidence="12">
    <location>
        <position position="127"/>
    </location>
</feature>
<dbReference type="EMBL" id="JAHZIK010003563">
    <property type="protein sequence ID" value="MBW7462081.1"/>
    <property type="molecule type" value="Genomic_DNA"/>
</dbReference>
<evidence type="ECO:0000256" key="7">
    <source>
        <dbReference type="ARBA" id="ARBA00023136"/>
    </source>
</evidence>
<dbReference type="PANTHER" id="PTHR32282">
    <property type="entry name" value="BINDING PROTEIN TRANSPEPTIDASE, PUTATIVE-RELATED"/>
    <property type="match status" value="1"/>
</dbReference>
<keyword evidence="8" id="KW-0961">Cell wall biogenesis/degradation</keyword>
<organism evidence="12 13">
    <name type="scientific">Paenibacillus sepulcri</name>
    <dbReference type="NCBI Taxonomy" id="359917"/>
    <lineage>
        <taxon>Bacteria</taxon>
        <taxon>Bacillati</taxon>
        <taxon>Bacillota</taxon>
        <taxon>Bacilli</taxon>
        <taxon>Bacillales</taxon>
        <taxon>Paenibacillaceae</taxon>
        <taxon>Paenibacillus</taxon>
    </lineage>
</organism>
<keyword evidence="3" id="KW-0328">Glycosyltransferase</keyword>
<dbReference type="SUPFAM" id="SSF56601">
    <property type="entry name" value="beta-lactamase/transpeptidase-like"/>
    <property type="match status" value="1"/>
</dbReference>
<keyword evidence="12" id="KW-0121">Carboxypeptidase</keyword>
<keyword evidence="7" id="KW-0472">Membrane</keyword>
<feature type="non-terminal residue" evidence="12">
    <location>
        <position position="1"/>
    </location>
</feature>
<gene>
    <name evidence="12" type="ORF">K0U00_49340</name>
</gene>
<keyword evidence="12" id="KW-0378">Hydrolase</keyword>
<evidence type="ECO:0000256" key="1">
    <source>
        <dbReference type="ARBA" id="ARBA00004370"/>
    </source>
</evidence>
<keyword evidence="4" id="KW-0808">Transferase</keyword>
<evidence type="ECO:0000256" key="9">
    <source>
        <dbReference type="ARBA" id="ARBA00044770"/>
    </source>
</evidence>
<reference evidence="12 13" key="1">
    <citation type="submission" date="2021-07" db="EMBL/GenBank/DDBJ databases">
        <title>Paenibacillus radiodurans sp. nov., isolated from the southeastern edge of Tengger Desert.</title>
        <authorList>
            <person name="Zhang G."/>
        </authorList>
    </citation>
    <scope>NUCLEOTIDE SEQUENCE [LARGE SCALE GENOMIC DNA]</scope>
    <source>
        <strain evidence="12 13">CCM 7311</strain>
    </source>
</reference>
<keyword evidence="6" id="KW-0573">Peptidoglycan synthesis</keyword>
<keyword evidence="5" id="KW-0133">Cell shape</keyword>
<evidence type="ECO:0000256" key="6">
    <source>
        <dbReference type="ARBA" id="ARBA00022984"/>
    </source>
</evidence>
<dbReference type="PANTHER" id="PTHR32282:SF11">
    <property type="entry name" value="PENICILLIN-BINDING PROTEIN 1B"/>
    <property type="match status" value="1"/>
</dbReference>
<dbReference type="Gene3D" id="3.40.710.10">
    <property type="entry name" value="DD-peptidase/beta-lactamase superfamily"/>
    <property type="match status" value="1"/>
</dbReference>
<keyword evidence="13" id="KW-1185">Reference proteome</keyword>
<keyword evidence="12" id="KW-0645">Protease</keyword>
<evidence type="ECO:0000313" key="12">
    <source>
        <dbReference type="EMBL" id="MBW7462081.1"/>
    </source>
</evidence>
<accession>A0ABS7CMF7</accession>
<evidence type="ECO:0000259" key="11">
    <source>
        <dbReference type="Pfam" id="PF00905"/>
    </source>
</evidence>
<dbReference type="InterPro" id="IPR001460">
    <property type="entry name" value="PCN-bd_Tpept"/>
</dbReference>
<evidence type="ECO:0000256" key="8">
    <source>
        <dbReference type="ARBA" id="ARBA00023316"/>
    </source>
</evidence>
<dbReference type="InterPro" id="IPR012338">
    <property type="entry name" value="Beta-lactam/transpept-like"/>
</dbReference>
<name>A0ABS7CMF7_9BACL</name>
<dbReference type="InterPro" id="IPR050396">
    <property type="entry name" value="Glycosyltr_51/Transpeptidase"/>
</dbReference>